<evidence type="ECO:0000256" key="7">
    <source>
        <dbReference type="SAM" id="MobiDB-lite"/>
    </source>
</evidence>
<evidence type="ECO:0000256" key="2">
    <source>
        <dbReference type="ARBA" id="ARBA00009150"/>
    </source>
</evidence>
<dbReference type="GO" id="GO:0015031">
    <property type="term" value="P:protein transport"/>
    <property type="evidence" value="ECO:0007669"/>
    <property type="project" value="UniProtKB-KW"/>
</dbReference>
<organism evidence="8 9">
    <name type="scientific">Ilex paraguariensis</name>
    <name type="common">yerba mate</name>
    <dbReference type="NCBI Taxonomy" id="185542"/>
    <lineage>
        <taxon>Eukaryota</taxon>
        <taxon>Viridiplantae</taxon>
        <taxon>Streptophyta</taxon>
        <taxon>Embryophyta</taxon>
        <taxon>Tracheophyta</taxon>
        <taxon>Spermatophyta</taxon>
        <taxon>Magnoliopsida</taxon>
        <taxon>eudicotyledons</taxon>
        <taxon>Gunneridae</taxon>
        <taxon>Pentapetalae</taxon>
        <taxon>asterids</taxon>
        <taxon>campanulids</taxon>
        <taxon>Aquifoliales</taxon>
        <taxon>Aquifoliaceae</taxon>
        <taxon>Ilex</taxon>
    </lineage>
</organism>
<dbReference type="AlphaFoldDB" id="A0ABC8TDC3"/>
<comment type="similarity">
    <text evidence="2">Belongs to the VPS54 family.</text>
</comment>
<evidence type="ECO:0000256" key="5">
    <source>
        <dbReference type="ARBA" id="ARBA00023034"/>
    </source>
</evidence>
<keyword evidence="9" id="KW-1185">Reference proteome</keyword>
<keyword evidence="5" id="KW-0333">Golgi apparatus</keyword>
<dbReference type="PANTHER" id="PTHR12965:SF0">
    <property type="entry name" value="VACUOLAR PROTEIN SORTING-ASSOCIATED PROTEIN 54"/>
    <property type="match status" value="1"/>
</dbReference>
<protein>
    <recommendedName>
        <fullName evidence="10">Small subunit processome component 20 homolog</fullName>
    </recommendedName>
</protein>
<keyword evidence="3" id="KW-0813">Transport</keyword>
<name>A0ABC8TDC3_9AQUA</name>
<comment type="subcellular location">
    <subcellularLocation>
        <location evidence="1">Golgi apparatus</location>
        <location evidence="1">trans-Golgi network</location>
    </subcellularLocation>
</comment>
<evidence type="ECO:0000256" key="3">
    <source>
        <dbReference type="ARBA" id="ARBA00022448"/>
    </source>
</evidence>
<keyword evidence="6" id="KW-0175">Coiled coil</keyword>
<evidence type="ECO:0000256" key="6">
    <source>
        <dbReference type="ARBA" id="ARBA00023054"/>
    </source>
</evidence>
<feature type="region of interest" description="Disordered" evidence="7">
    <location>
        <begin position="1"/>
        <end position="21"/>
    </location>
</feature>
<reference evidence="8 9" key="1">
    <citation type="submission" date="2024-02" db="EMBL/GenBank/DDBJ databases">
        <authorList>
            <person name="Vignale AGUSTIN F."/>
            <person name="Sosa J E."/>
            <person name="Modenutti C."/>
        </authorList>
    </citation>
    <scope>NUCLEOTIDE SEQUENCE [LARGE SCALE GENOMIC DNA]</scope>
</reference>
<dbReference type="GO" id="GO:0005794">
    <property type="term" value="C:Golgi apparatus"/>
    <property type="evidence" value="ECO:0007669"/>
    <property type="project" value="UniProtKB-SubCell"/>
</dbReference>
<evidence type="ECO:0000313" key="9">
    <source>
        <dbReference type="Proteomes" id="UP001642360"/>
    </source>
</evidence>
<dbReference type="EMBL" id="CAUOFW020004835">
    <property type="protein sequence ID" value="CAK9167420.1"/>
    <property type="molecule type" value="Genomic_DNA"/>
</dbReference>
<dbReference type="Proteomes" id="UP001642360">
    <property type="component" value="Unassembled WGS sequence"/>
</dbReference>
<gene>
    <name evidence="8" type="ORF">ILEXP_LOCUS36693</name>
</gene>
<dbReference type="InterPro" id="IPR039745">
    <property type="entry name" value="Vps54"/>
</dbReference>
<comment type="caution">
    <text evidence="8">The sequence shown here is derived from an EMBL/GenBank/DDBJ whole genome shotgun (WGS) entry which is preliminary data.</text>
</comment>
<proteinExistence type="inferred from homology"/>
<evidence type="ECO:0008006" key="10">
    <source>
        <dbReference type="Google" id="ProtNLM"/>
    </source>
</evidence>
<evidence type="ECO:0000256" key="1">
    <source>
        <dbReference type="ARBA" id="ARBA00004601"/>
    </source>
</evidence>
<evidence type="ECO:0000313" key="8">
    <source>
        <dbReference type="EMBL" id="CAK9167420.1"/>
    </source>
</evidence>
<sequence length="175" mass="19542">MNSSHDASAPNKDRDNSPPINPAQFVNVIQHLLIGWVKVDEEETSNFRDRLLPLIIGLLRTAKLPNVLRLYRDTLTADMKSAIKTAVAELLPVLVARSQESDYTPAERMVDTDGGGSLASKLRSLSSESFVQLLGAIFKIVRQTRFKRVLKLCGGYDYEFLREFLVTIKLMGGYG</sequence>
<keyword evidence="4" id="KW-0653">Protein transport</keyword>
<accession>A0ABC8TDC3</accession>
<evidence type="ECO:0000256" key="4">
    <source>
        <dbReference type="ARBA" id="ARBA00022927"/>
    </source>
</evidence>
<dbReference type="PANTHER" id="PTHR12965">
    <property type="entry name" value="VACUOLAR PROTEIN SORTING 54"/>
    <property type="match status" value="1"/>
</dbReference>